<dbReference type="SUPFAM" id="SSF48371">
    <property type="entry name" value="ARM repeat"/>
    <property type="match status" value="1"/>
</dbReference>
<dbReference type="SUPFAM" id="SSF47986">
    <property type="entry name" value="DEATH domain"/>
    <property type="match status" value="1"/>
</dbReference>
<dbReference type="AlphaFoldDB" id="A0A2A4IWR9"/>
<dbReference type="Gene3D" id="1.10.533.10">
    <property type="entry name" value="Death Domain, Fas"/>
    <property type="match status" value="1"/>
</dbReference>
<protein>
    <submittedName>
        <fullName evidence="1">Uncharacterized protein</fullName>
    </submittedName>
</protein>
<dbReference type="EMBL" id="NWSH01005597">
    <property type="protein sequence ID" value="PCG64109.1"/>
    <property type="molecule type" value="Genomic_DNA"/>
</dbReference>
<reference evidence="1" key="1">
    <citation type="submission" date="2017-09" db="EMBL/GenBank/DDBJ databases">
        <title>Contemporary evolution of a Lepidopteran species, Heliothis virescens, in response to modern agricultural practices.</title>
        <authorList>
            <person name="Fritz M.L."/>
            <person name="Deyonke A.M."/>
            <person name="Papanicolaou A."/>
            <person name="Micinski S."/>
            <person name="Westbrook J."/>
            <person name="Gould F."/>
        </authorList>
    </citation>
    <scope>NUCLEOTIDE SEQUENCE [LARGE SCALE GENOMIC DNA]</scope>
    <source>
        <strain evidence="1">HvINT-</strain>
        <tissue evidence="1">Whole body</tissue>
    </source>
</reference>
<dbReference type="STRING" id="7102.A0A2A4IWR9"/>
<organism evidence="1">
    <name type="scientific">Heliothis virescens</name>
    <name type="common">Tobacco budworm moth</name>
    <dbReference type="NCBI Taxonomy" id="7102"/>
    <lineage>
        <taxon>Eukaryota</taxon>
        <taxon>Metazoa</taxon>
        <taxon>Ecdysozoa</taxon>
        <taxon>Arthropoda</taxon>
        <taxon>Hexapoda</taxon>
        <taxon>Insecta</taxon>
        <taxon>Pterygota</taxon>
        <taxon>Neoptera</taxon>
        <taxon>Endopterygota</taxon>
        <taxon>Lepidoptera</taxon>
        <taxon>Glossata</taxon>
        <taxon>Ditrysia</taxon>
        <taxon>Noctuoidea</taxon>
        <taxon>Noctuidae</taxon>
        <taxon>Heliothinae</taxon>
        <taxon>Heliothis</taxon>
    </lineage>
</organism>
<dbReference type="InterPro" id="IPR011029">
    <property type="entry name" value="DEATH-like_dom_sf"/>
</dbReference>
<gene>
    <name evidence="1" type="ORF">B5V51_11222</name>
</gene>
<dbReference type="Pfam" id="PF25801">
    <property type="entry name" value="HEAT_GCN1_C_2"/>
    <property type="match status" value="1"/>
</dbReference>
<accession>A0A2A4IWR9</accession>
<comment type="caution">
    <text evidence="1">The sequence shown here is derived from an EMBL/GenBank/DDBJ whole genome shotgun (WGS) entry which is preliminary data.</text>
</comment>
<evidence type="ECO:0000313" key="1">
    <source>
        <dbReference type="EMBL" id="PCG64109.1"/>
    </source>
</evidence>
<name>A0A2A4IWR9_HELVI</name>
<dbReference type="InterPro" id="IPR016024">
    <property type="entry name" value="ARM-type_fold"/>
</dbReference>
<sequence length="123" mass="13693">MEDKHKEAIRSIFISLVERTDLDSVVTSLYEKDVFSEPMIEPYRSMNHPSNEVKQLMARAASMLGRSAPLAASGPGAELLRALLPALVNGTKEKNTYVRANAEIALRAVLRLPHDEQFHLVHA</sequence>
<proteinExistence type="predicted"/>